<evidence type="ECO:0000256" key="9">
    <source>
        <dbReference type="PROSITE-ProRule" id="PRU10141"/>
    </source>
</evidence>
<keyword evidence="2 10" id="KW-0723">Serine/threonine-protein kinase</keyword>
<dbReference type="GeneID" id="63845726"/>
<name>A0A9P4GLN9_9PLEO</name>
<evidence type="ECO:0000256" key="4">
    <source>
        <dbReference type="ARBA" id="ARBA00022741"/>
    </source>
</evidence>
<dbReference type="GO" id="GO:0005524">
    <property type="term" value="F:ATP binding"/>
    <property type="evidence" value="ECO:0007669"/>
    <property type="project" value="UniProtKB-UniRule"/>
</dbReference>
<dbReference type="InterPro" id="IPR011009">
    <property type="entry name" value="Kinase-like_dom_sf"/>
</dbReference>
<feature type="binding site" evidence="9">
    <location>
        <position position="169"/>
    </location>
    <ligand>
        <name>ATP</name>
        <dbReference type="ChEBI" id="CHEBI:30616"/>
    </ligand>
</feature>
<dbReference type="FunFam" id="1.10.510.10:FF:000005">
    <property type="entry name" value="cAMP-dependent protein kinase catalytic subunit alpha"/>
    <property type="match status" value="1"/>
</dbReference>
<dbReference type="GO" id="GO:0005829">
    <property type="term" value="C:cytosol"/>
    <property type="evidence" value="ECO:0007669"/>
    <property type="project" value="TreeGrafter"/>
</dbReference>
<proteinExistence type="inferred from homology"/>
<comment type="similarity">
    <text evidence="10">Belongs to the protein kinase superfamily.</text>
</comment>
<evidence type="ECO:0000256" key="1">
    <source>
        <dbReference type="ARBA" id="ARBA00012444"/>
    </source>
</evidence>
<organism evidence="14 15">
    <name type="scientific">Cucurbitaria berberidis CBS 394.84</name>
    <dbReference type="NCBI Taxonomy" id="1168544"/>
    <lineage>
        <taxon>Eukaryota</taxon>
        <taxon>Fungi</taxon>
        <taxon>Dikarya</taxon>
        <taxon>Ascomycota</taxon>
        <taxon>Pezizomycotina</taxon>
        <taxon>Dothideomycetes</taxon>
        <taxon>Pleosporomycetidae</taxon>
        <taxon>Pleosporales</taxon>
        <taxon>Pleosporineae</taxon>
        <taxon>Cucurbitariaceae</taxon>
        <taxon>Cucurbitaria</taxon>
    </lineage>
</organism>
<evidence type="ECO:0000259" key="12">
    <source>
        <dbReference type="PROSITE" id="PS50011"/>
    </source>
</evidence>
<feature type="compositionally biased region" description="Polar residues" evidence="11">
    <location>
        <begin position="23"/>
        <end position="43"/>
    </location>
</feature>
<reference evidence="14" key="1">
    <citation type="submission" date="2020-01" db="EMBL/GenBank/DDBJ databases">
        <authorList>
            <consortium name="DOE Joint Genome Institute"/>
            <person name="Haridas S."/>
            <person name="Albert R."/>
            <person name="Binder M."/>
            <person name="Bloem J."/>
            <person name="Labutti K."/>
            <person name="Salamov A."/>
            <person name="Andreopoulos B."/>
            <person name="Baker S.E."/>
            <person name="Barry K."/>
            <person name="Bills G."/>
            <person name="Bluhm B.H."/>
            <person name="Cannon C."/>
            <person name="Castanera R."/>
            <person name="Culley D.E."/>
            <person name="Daum C."/>
            <person name="Ezra D."/>
            <person name="Gonzalez J.B."/>
            <person name="Henrissat B."/>
            <person name="Kuo A."/>
            <person name="Liang C."/>
            <person name="Lipzen A."/>
            <person name="Lutzoni F."/>
            <person name="Magnuson J."/>
            <person name="Mondo S."/>
            <person name="Nolan M."/>
            <person name="Ohm R."/>
            <person name="Pangilinan J."/>
            <person name="Park H.-J."/>
            <person name="Ramirez L."/>
            <person name="Alfaro M."/>
            <person name="Sun H."/>
            <person name="Tritt A."/>
            <person name="Yoshinaga Y."/>
            <person name="Zwiers L.-H."/>
            <person name="Turgeon B.G."/>
            <person name="Goodwin S.B."/>
            <person name="Spatafora J.W."/>
            <person name="Crous P.W."/>
            <person name="Grigoriev I.V."/>
        </authorList>
    </citation>
    <scope>NUCLEOTIDE SEQUENCE</scope>
    <source>
        <strain evidence="14">CBS 394.84</strain>
    </source>
</reference>
<evidence type="ECO:0000313" key="14">
    <source>
        <dbReference type="EMBL" id="KAF1847621.1"/>
    </source>
</evidence>
<keyword evidence="3" id="KW-0808">Transferase</keyword>
<dbReference type="PROSITE" id="PS00108">
    <property type="entry name" value="PROTEIN_KINASE_ST"/>
    <property type="match status" value="1"/>
</dbReference>
<keyword evidence="15" id="KW-1185">Reference proteome</keyword>
<dbReference type="PROSITE" id="PS00107">
    <property type="entry name" value="PROTEIN_KINASE_ATP"/>
    <property type="match status" value="1"/>
</dbReference>
<evidence type="ECO:0000256" key="2">
    <source>
        <dbReference type="ARBA" id="ARBA00022527"/>
    </source>
</evidence>
<feature type="region of interest" description="Disordered" evidence="11">
    <location>
        <begin position="1"/>
        <end position="131"/>
    </location>
</feature>
<dbReference type="PROSITE" id="PS50011">
    <property type="entry name" value="PROTEIN_KINASE_DOM"/>
    <property type="match status" value="1"/>
</dbReference>
<dbReference type="SMART" id="SM00220">
    <property type="entry name" value="S_TKc"/>
    <property type="match status" value="1"/>
</dbReference>
<dbReference type="SUPFAM" id="SSF56112">
    <property type="entry name" value="Protein kinase-like (PK-like)"/>
    <property type="match status" value="1"/>
</dbReference>
<dbReference type="FunFam" id="3.30.200.20:FF:000005">
    <property type="entry name" value="cAMP-dependent protein kinase catalytic subunit"/>
    <property type="match status" value="1"/>
</dbReference>
<evidence type="ECO:0000256" key="10">
    <source>
        <dbReference type="RuleBase" id="RU000304"/>
    </source>
</evidence>
<dbReference type="GO" id="GO:0007165">
    <property type="term" value="P:signal transduction"/>
    <property type="evidence" value="ECO:0007669"/>
    <property type="project" value="UniProtKB-ARBA"/>
</dbReference>
<evidence type="ECO:0000256" key="11">
    <source>
        <dbReference type="SAM" id="MobiDB-lite"/>
    </source>
</evidence>
<dbReference type="RefSeq" id="XP_040790184.1">
    <property type="nucleotide sequence ID" value="XM_040928473.1"/>
</dbReference>
<feature type="domain" description="Protein kinase" evidence="12">
    <location>
        <begin position="140"/>
        <end position="395"/>
    </location>
</feature>
<dbReference type="Gene3D" id="1.10.510.10">
    <property type="entry name" value="Transferase(Phosphotransferase) domain 1"/>
    <property type="match status" value="1"/>
</dbReference>
<sequence>MPSLGFLKKKRTKDSTGSRDLDSPTSPIKDTASPITPTSSRKSGSFHLHRTKTNDSSQNSQAAAAPSKPSSDSMNPAFAQQQYASPQSTAQPSHNTPSIQNLIHPHNTNAPAKNNAGANFQTQPLNQTRTTKGKYSLTDFTIQRTLGTGSFGRVHLVQSKHNQRFYAVKVLKKAQVVKMKQVEHTNDERRMLQQVKHPFLITLWGTFQDSKNLYMVMDFVEGGELFSLLRKSQRFPNPVAKFYAAEVTLALDYLHSHNIIYRDLKPENLLLDRHGHLKITDFGFAKEVPDITWTLCGTPDYLAPEVVASKGYNKSVDWWSLGILIFEMLCGFTPFWDGGSPMKIYENILKSRVKYPPYIHPDAHDLLQKLITPDLTKRLGNLHGGSKDVMNHPWFAEVTWDRLQKKDIDAPYVPPVRAGVGDASQFDKYPEETEAYGQAGDDPCVKSPPYTVDHILTCPNSHGHLFPDF</sequence>
<dbReference type="EC" id="2.7.11.11" evidence="1"/>
<evidence type="ECO:0000256" key="3">
    <source>
        <dbReference type="ARBA" id="ARBA00022679"/>
    </source>
</evidence>
<evidence type="ECO:0000256" key="7">
    <source>
        <dbReference type="ARBA" id="ARBA00047292"/>
    </source>
</evidence>
<comment type="caution">
    <text evidence="14">The sequence shown here is derived from an EMBL/GenBank/DDBJ whole genome shotgun (WGS) entry which is preliminary data.</text>
</comment>
<dbReference type="GO" id="GO:0005634">
    <property type="term" value="C:nucleus"/>
    <property type="evidence" value="ECO:0007669"/>
    <property type="project" value="TreeGrafter"/>
</dbReference>
<keyword evidence="5 14" id="KW-0418">Kinase</keyword>
<dbReference type="OrthoDB" id="63267at2759"/>
<evidence type="ECO:0000256" key="8">
    <source>
        <dbReference type="ARBA" id="ARBA00047454"/>
    </source>
</evidence>
<protein>
    <recommendedName>
        <fullName evidence="1">cAMP-dependent protein kinase</fullName>
        <ecNumber evidence="1">2.7.11.11</ecNumber>
    </recommendedName>
</protein>
<dbReference type="InterPro" id="IPR017441">
    <property type="entry name" value="Protein_kinase_ATP_BS"/>
</dbReference>
<evidence type="ECO:0000256" key="6">
    <source>
        <dbReference type="ARBA" id="ARBA00022840"/>
    </source>
</evidence>
<feature type="compositionally biased region" description="Polar residues" evidence="11">
    <location>
        <begin position="78"/>
        <end position="130"/>
    </location>
</feature>
<accession>A0A9P4GLN9</accession>
<comment type="catalytic activity">
    <reaction evidence="8">
        <text>L-seryl-[protein] + ATP = O-phospho-L-seryl-[protein] + ADP + H(+)</text>
        <dbReference type="Rhea" id="RHEA:17989"/>
        <dbReference type="Rhea" id="RHEA-COMP:9863"/>
        <dbReference type="Rhea" id="RHEA-COMP:11604"/>
        <dbReference type="ChEBI" id="CHEBI:15378"/>
        <dbReference type="ChEBI" id="CHEBI:29999"/>
        <dbReference type="ChEBI" id="CHEBI:30616"/>
        <dbReference type="ChEBI" id="CHEBI:83421"/>
        <dbReference type="ChEBI" id="CHEBI:456216"/>
        <dbReference type="EC" id="2.7.11.11"/>
    </reaction>
</comment>
<dbReference type="InterPro" id="IPR000719">
    <property type="entry name" value="Prot_kinase_dom"/>
</dbReference>
<evidence type="ECO:0000259" key="13">
    <source>
        <dbReference type="PROSITE" id="PS51285"/>
    </source>
</evidence>
<feature type="compositionally biased region" description="Basic and acidic residues" evidence="11">
    <location>
        <begin position="13"/>
        <end position="22"/>
    </location>
</feature>
<dbReference type="PROSITE" id="PS51285">
    <property type="entry name" value="AGC_KINASE_CTER"/>
    <property type="match status" value="1"/>
</dbReference>
<feature type="compositionally biased region" description="Low complexity" evidence="11">
    <location>
        <begin position="54"/>
        <end position="73"/>
    </location>
</feature>
<dbReference type="SMART" id="SM00133">
    <property type="entry name" value="S_TK_X"/>
    <property type="match status" value="1"/>
</dbReference>
<comment type="catalytic activity">
    <reaction evidence="7">
        <text>L-threonyl-[protein] + ATP = O-phospho-L-threonyl-[protein] + ADP + H(+)</text>
        <dbReference type="Rhea" id="RHEA:46608"/>
        <dbReference type="Rhea" id="RHEA-COMP:11060"/>
        <dbReference type="Rhea" id="RHEA-COMP:11605"/>
        <dbReference type="ChEBI" id="CHEBI:15378"/>
        <dbReference type="ChEBI" id="CHEBI:30013"/>
        <dbReference type="ChEBI" id="CHEBI:30616"/>
        <dbReference type="ChEBI" id="CHEBI:61977"/>
        <dbReference type="ChEBI" id="CHEBI:456216"/>
        <dbReference type="EC" id="2.7.11.11"/>
    </reaction>
</comment>
<evidence type="ECO:0000256" key="5">
    <source>
        <dbReference type="ARBA" id="ARBA00022777"/>
    </source>
</evidence>
<dbReference type="InterPro" id="IPR000961">
    <property type="entry name" value="AGC-kinase_C"/>
</dbReference>
<keyword evidence="6 9" id="KW-0067">ATP-binding</keyword>
<evidence type="ECO:0000313" key="15">
    <source>
        <dbReference type="Proteomes" id="UP000800039"/>
    </source>
</evidence>
<feature type="domain" description="AGC-kinase C-terminal" evidence="13">
    <location>
        <begin position="396"/>
        <end position="469"/>
    </location>
</feature>
<dbReference type="PANTHER" id="PTHR24353">
    <property type="entry name" value="CYCLIC NUCLEOTIDE-DEPENDENT PROTEIN KINASE"/>
    <property type="match status" value="1"/>
</dbReference>
<dbReference type="Pfam" id="PF00069">
    <property type="entry name" value="Pkinase"/>
    <property type="match status" value="1"/>
</dbReference>
<dbReference type="Gene3D" id="3.30.200.20">
    <property type="entry name" value="Phosphorylase Kinase, domain 1"/>
    <property type="match status" value="1"/>
</dbReference>
<keyword evidence="4 9" id="KW-0547">Nucleotide-binding</keyword>
<dbReference type="PANTHER" id="PTHR24353:SF153">
    <property type="entry name" value="CAMP-DEPENDENT PROTEIN KINASE CATALYTIC SUBUNIT 1"/>
    <property type="match status" value="1"/>
</dbReference>
<dbReference type="GO" id="GO:0005952">
    <property type="term" value="C:cAMP-dependent protein kinase complex"/>
    <property type="evidence" value="ECO:0007669"/>
    <property type="project" value="TreeGrafter"/>
</dbReference>
<dbReference type="Proteomes" id="UP000800039">
    <property type="component" value="Unassembled WGS sequence"/>
</dbReference>
<dbReference type="AlphaFoldDB" id="A0A9P4GLN9"/>
<dbReference type="GO" id="GO:0004691">
    <property type="term" value="F:cAMP-dependent protein kinase activity"/>
    <property type="evidence" value="ECO:0007669"/>
    <property type="project" value="UniProtKB-EC"/>
</dbReference>
<dbReference type="CDD" id="cd05580">
    <property type="entry name" value="STKc_PKA_like"/>
    <property type="match status" value="1"/>
</dbReference>
<gene>
    <name evidence="14" type="ORF">K460DRAFT_281198</name>
</gene>
<dbReference type="EMBL" id="ML976615">
    <property type="protein sequence ID" value="KAF1847621.1"/>
    <property type="molecule type" value="Genomic_DNA"/>
</dbReference>
<dbReference type="InterPro" id="IPR008271">
    <property type="entry name" value="Ser/Thr_kinase_AS"/>
</dbReference>